<evidence type="ECO:0000313" key="8">
    <source>
        <dbReference type="EMBL" id="MTV48381.1"/>
    </source>
</evidence>
<comment type="similarity">
    <text evidence="2">Belongs to the membrane fusion protein (MFP) (TC 8.A.1) family.</text>
</comment>
<feature type="region of interest" description="Disordered" evidence="5">
    <location>
        <begin position="403"/>
        <end position="442"/>
    </location>
</feature>
<evidence type="ECO:0000256" key="4">
    <source>
        <dbReference type="SAM" id="Coils"/>
    </source>
</evidence>
<dbReference type="AlphaFoldDB" id="A0A6I3SHR0"/>
<evidence type="ECO:0000256" key="3">
    <source>
        <dbReference type="ARBA" id="ARBA00023054"/>
    </source>
</evidence>
<evidence type="ECO:0000259" key="7">
    <source>
        <dbReference type="Pfam" id="PF25990"/>
    </source>
</evidence>
<dbReference type="InterPro" id="IPR050465">
    <property type="entry name" value="UPF0194_transport"/>
</dbReference>
<dbReference type="Gene3D" id="2.40.50.100">
    <property type="match status" value="1"/>
</dbReference>
<accession>A0A6I3SHR0</accession>
<dbReference type="Proteomes" id="UP000430670">
    <property type="component" value="Unassembled WGS sequence"/>
</dbReference>
<evidence type="ECO:0000313" key="9">
    <source>
        <dbReference type="Proteomes" id="UP000430670"/>
    </source>
</evidence>
<feature type="domain" description="YknX-like beta-barrel" evidence="7">
    <location>
        <begin position="264"/>
        <end position="333"/>
    </location>
</feature>
<proteinExistence type="inferred from homology"/>
<dbReference type="PANTHER" id="PTHR32347:SF14">
    <property type="entry name" value="EFFLUX SYSTEM COMPONENT YKNX-RELATED"/>
    <property type="match status" value="1"/>
</dbReference>
<evidence type="ECO:0000256" key="5">
    <source>
        <dbReference type="SAM" id="MobiDB-lite"/>
    </source>
</evidence>
<comment type="caution">
    <text evidence="8">The sequence shown here is derived from an EMBL/GenBank/DDBJ whole genome shotgun (WGS) entry which is preliminary data.</text>
</comment>
<dbReference type="GO" id="GO:0030313">
    <property type="term" value="C:cell envelope"/>
    <property type="evidence" value="ECO:0007669"/>
    <property type="project" value="UniProtKB-SubCell"/>
</dbReference>
<dbReference type="SUPFAM" id="SSF111369">
    <property type="entry name" value="HlyD-like secretion proteins"/>
    <property type="match status" value="2"/>
</dbReference>
<feature type="compositionally biased region" description="Low complexity" evidence="5">
    <location>
        <begin position="411"/>
        <end position="436"/>
    </location>
</feature>
<dbReference type="InterPro" id="IPR058636">
    <property type="entry name" value="Beta-barrel_YknX"/>
</dbReference>
<feature type="domain" description="CzcB-like C-terminal circularly permuted SH3-like" evidence="6">
    <location>
        <begin position="346"/>
        <end position="398"/>
    </location>
</feature>
<dbReference type="PANTHER" id="PTHR32347">
    <property type="entry name" value="EFFLUX SYSTEM COMPONENT YKNX-RELATED"/>
    <property type="match status" value="1"/>
</dbReference>
<name>A0A6I3SHR0_HELMO</name>
<dbReference type="RefSeq" id="WP_155475493.1">
    <property type="nucleotide sequence ID" value="NZ_WNKU01000004.1"/>
</dbReference>
<reference evidence="8 9" key="1">
    <citation type="submission" date="2019-11" db="EMBL/GenBank/DDBJ databases">
        <title>Whole-genome sequence of a the green, strictly anaerobic photosynthetic bacterium Heliobacillus mobilis DSM 6151.</title>
        <authorList>
            <person name="Kyndt J.A."/>
            <person name="Meyer T.E."/>
        </authorList>
    </citation>
    <scope>NUCLEOTIDE SEQUENCE [LARGE SCALE GENOMIC DNA]</scope>
    <source>
        <strain evidence="8 9">DSM 6151</strain>
    </source>
</reference>
<evidence type="ECO:0000259" key="6">
    <source>
        <dbReference type="Pfam" id="PF25975"/>
    </source>
</evidence>
<evidence type="ECO:0000256" key="2">
    <source>
        <dbReference type="ARBA" id="ARBA00009477"/>
    </source>
</evidence>
<dbReference type="Gene3D" id="2.40.420.20">
    <property type="match status" value="1"/>
</dbReference>
<dbReference type="GO" id="GO:0022857">
    <property type="term" value="F:transmembrane transporter activity"/>
    <property type="evidence" value="ECO:0007669"/>
    <property type="project" value="InterPro"/>
</dbReference>
<organism evidence="8 9">
    <name type="scientific">Heliobacterium mobile</name>
    <name type="common">Heliobacillus mobilis</name>
    <dbReference type="NCBI Taxonomy" id="28064"/>
    <lineage>
        <taxon>Bacteria</taxon>
        <taxon>Bacillati</taxon>
        <taxon>Bacillota</taxon>
        <taxon>Clostridia</taxon>
        <taxon>Eubacteriales</taxon>
        <taxon>Heliobacteriaceae</taxon>
        <taxon>Heliobacterium</taxon>
    </lineage>
</organism>
<dbReference type="OrthoDB" id="85226at2"/>
<dbReference type="GO" id="GO:0016020">
    <property type="term" value="C:membrane"/>
    <property type="evidence" value="ECO:0007669"/>
    <property type="project" value="InterPro"/>
</dbReference>
<keyword evidence="9" id="KW-1185">Reference proteome</keyword>
<dbReference type="NCBIfam" id="TIGR01730">
    <property type="entry name" value="RND_mfp"/>
    <property type="match status" value="1"/>
</dbReference>
<dbReference type="InterPro" id="IPR006143">
    <property type="entry name" value="RND_pump_MFP"/>
</dbReference>
<gene>
    <name evidence="8" type="ORF">GJ688_05215</name>
</gene>
<dbReference type="Pfam" id="PF25975">
    <property type="entry name" value="CzcB_C"/>
    <property type="match status" value="1"/>
</dbReference>
<feature type="coiled-coil region" evidence="4">
    <location>
        <begin position="137"/>
        <end position="200"/>
    </location>
</feature>
<dbReference type="Gene3D" id="2.40.30.170">
    <property type="match status" value="1"/>
</dbReference>
<sequence>MKTKLQHIAQAIKAKKWVAFAVVASLVVAGSYAAWNYQKSGPKTEIQYEQAKVKRGDIVVGLQSDGTIKFSEVTLQFNVKGRVNSVLVNEGDMVEAGAVIARLDDKDYQDQYDLAIAKLNDTQEQSRTSKNSQYTSLMDAELKLKQMATNLQKLRDDYAMMQQLPDAYSANDIKSKKADLESSEIEYKNQQKKYELSKAEYERSDSFAQSEMSVKMAKENLEDTVLYAPVSGKVLKLVKKAGENVAEDQDFAVIHENNEIDGTTKVIEYDIGKVKIGQKVNVAVDAVPDKKYVGEVTKIDHLPSTDSSGLVSYPVTVRITNADDDLRDGMTASFTFVIKEVDQCLNIPSSAVKMVDGKQVVTVLNDQGGMVEIPIKTGFSDGTTVEVLEGLKGNETVVIPKKQKAAVTDAKNSTQSTTKNTTQGNNRSGAGNSAGNSAGGFR</sequence>
<comment type="subcellular location">
    <subcellularLocation>
        <location evidence="1">Cell envelope</location>
    </subcellularLocation>
</comment>
<dbReference type="EMBL" id="WNKU01000004">
    <property type="protein sequence ID" value="MTV48381.1"/>
    <property type="molecule type" value="Genomic_DNA"/>
</dbReference>
<evidence type="ECO:0000256" key="1">
    <source>
        <dbReference type="ARBA" id="ARBA00004196"/>
    </source>
</evidence>
<dbReference type="InterPro" id="IPR058649">
    <property type="entry name" value="CzcB_C"/>
</dbReference>
<protein>
    <submittedName>
        <fullName evidence="8">Efflux RND transporter periplasmic adaptor subunit</fullName>
    </submittedName>
</protein>
<keyword evidence="3 4" id="KW-0175">Coiled coil</keyword>
<dbReference type="Pfam" id="PF25990">
    <property type="entry name" value="Beta-barrel_YknX"/>
    <property type="match status" value="1"/>
</dbReference>